<dbReference type="PANTHER" id="PTHR32472:SF10">
    <property type="entry name" value="DNA REPAIR PROTEIN RADA-LIKE PROTEIN"/>
    <property type="match status" value="1"/>
</dbReference>
<dbReference type="Gene3D" id="3.40.50.300">
    <property type="entry name" value="P-loop containing nucleotide triphosphate hydrolases"/>
    <property type="match status" value="1"/>
</dbReference>
<dbReference type="PANTHER" id="PTHR32472">
    <property type="entry name" value="DNA REPAIR PROTEIN RADA"/>
    <property type="match status" value="1"/>
</dbReference>
<dbReference type="Pfam" id="PF13541">
    <property type="entry name" value="ChlI"/>
    <property type="match status" value="1"/>
</dbReference>
<dbReference type="EMBL" id="JBHEZX010000006">
    <property type="protein sequence ID" value="MFC1410629.1"/>
    <property type="molecule type" value="Genomic_DNA"/>
</dbReference>
<dbReference type="Proteomes" id="UP001592582">
    <property type="component" value="Unassembled WGS sequence"/>
</dbReference>
<dbReference type="NCBIfam" id="TIGR00416">
    <property type="entry name" value="sms"/>
    <property type="match status" value="1"/>
</dbReference>
<dbReference type="PRINTS" id="PR01874">
    <property type="entry name" value="DNAREPAIRADA"/>
</dbReference>
<dbReference type="Pfam" id="PF18073">
    <property type="entry name" value="Zn_ribbon_LapB"/>
    <property type="match status" value="1"/>
</dbReference>
<accession>A0ABV6VA73</accession>
<reference evidence="1 2" key="1">
    <citation type="submission" date="2024-09" db="EMBL/GenBank/DDBJ databases">
        <authorList>
            <person name="Lee S.D."/>
        </authorList>
    </citation>
    <scope>NUCLEOTIDE SEQUENCE [LARGE SCALE GENOMIC DNA]</scope>
    <source>
        <strain evidence="1 2">N1-1</strain>
    </source>
</reference>
<gene>
    <name evidence="1" type="primary">radA</name>
    <name evidence="1" type="ORF">ACEZDG_15280</name>
</gene>
<dbReference type="Pfam" id="PF13481">
    <property type="entry name" value="AAA_25"/>
    <property type="match status" value="1"/>
</dbReference>
<dbReference type="PROSITE" id="PS50162">
    <property type="entry name" value="RECA_2"/>
    <property type="match status" value="1"/>
</dbReference>
<dbReference type="InterPro" id="IPR027417">
    <property type="entry name" value="P-loop_NTPase"/>
</dbReference>
<sequence>MAARTSSKPARSSYRCTECGFTPPKWTGRCTECNAWGTVEETGAVPVRTTAAGPVTSAAVPIGQVDARVAASRPTNIGELDRVLGGGLVPGAVALLAGEPGVGKSTLLLDVAAKAASEQHRTLYITGEESASQVRLRADRIGALSPHLYLAAETDLGAVLGHIEQVQPSLLILDSVQTIASAQLESAPGGPAQIREVTAALIRVSKSRAMSTLLVGHVTKDGSIAGPRLLEHLVDVVLHFEGDRHARLRIIRGVKNRYGATDEVGCFELHDKGISGVADPSGLFLTKRDKPVPGTCLTVTLEGRRPLVAEVQALMVDSQIPSPRRTTSGLESPRIAMVLAVVERHGGVRLGKLDIYTATVGGVKLTEPAADLAIALSVASSAADTPLPPNMVAIGEVGLAGEVRRVTGVERRLAEVARLGFTHALVPPDPGKIPAGMRVTEVANISEALAAIPGRGSRPRNSRRNAAGADDRAGQSPVQARSNGVGSPLSTVPADGLELMDGWDPVDPD</sequence>
<dbReference type="InterPro" id="IPR004504">
    <property type="entry name" value="DNA_repair_RadA"/>
</dbReference>
<keyword evidence="2" id="KW-1185">Reference proteome</keyword>
<comment type="caution">
    <text evidence="1">The sequence shown here is derived from an EMBL/GenBank/DDBJ whole genome shotgun (WGS) entry which is preliminary data.</text>
</comment>
<dbReference type="Gene3D" id="3.30.230.10">
    <property type="match status" value="1"/>
</dbReference>
<dbReference type="CDD" id="cd01121">
    <property type="entry name" value="RadA_SMS_N"/>
    <property type="match status" value="1"/>
</dbReference>
<name>A0ABV6VA73_9ACTN</name>
<dbReference type="InterPro" id="IPR020568">
    <property type="entry name" value="Ribosomal_Su5_D2-typ_SF"/>
</dbReference>
<dbReference type="InterPro" id="IPR020588">
    <property type="entry name" value="RecA_ATP-bd"/>
</dbReference>
<dbReference type="InterPro" id="IPR014721">
    <property type="entry name" value="Ribsml_uS5_D2-typ_fold_subgr"/>
</dbReference>
<dbReference type="SUPFAM" id="SSF52540">
    <property type="entry name" value="P-loop containing nucleoside triphosphate hydrolases"/>
    <property type="match status" value="1"/>
</dbReference>
<evidence type="ECO:0000313" key="1">
    <source>
        <dbReference type="EMBL" id="MFC1410629.1"/>
    </source>
</evidence>
<dbReference type="InterPro" id="IPR041166">
    <property type="entry name" value="Rubredoxin_2"/>
</dbReference>
<dbReference type="InterPro" id="IPR003593">
    <property type="entry name" value="AAA+_ATPase"/>
</dbReference>
<dbReference type="SMART" id="SM00382">
    <property type="entry name" value="AAA"/>
    <property type="match status" value="1"/>
</dbReference>
<proteinExistence type="inferred from homology"/>
<organism evidence="1 2">
    <name type="scientific">Streptacidiphilus alkalitolerans</name>
    <dbReference type="NCBI Taxonomy" id="3342712"/>
    <lineage>
        <taxon>Bacteria</taxon>
        <taxon>Bacillati</taxon>
        <taxon>Actinomycetota</taxon>
        <taxon>Actinomycetes</taxon>
        <taxon>Kitasatosporales</taxon>
        <taxon>Streptomycetaceae</taxon>
        <taxon>Streptacidiphilus</taxon>
    </lineage>
</organism>
<dbReference type="SUPFAM" id="SSF54211">
    <property type="entry name" value="Ribosomal protein S5 domain 2-like"/>
    <property type="match status" value="1"/>
</dbReference>
<protein>
    <submittedName>
        <fullName evidence="1">DNA repair protein RadA</fullName>
    </submittedName>
</protein>
<evidence type="ECO:0000313" key="2">
    <source>
        <dbReference type="Proteomes" id="UP001592582"/>
    </source>
</evidence>
<dbReference type="HAMAP" id="MF_01498">
    <property type="entry name" value="RadA_bact"/>
    <property type="match status" value="1"/>
</dbReference>